<dbReference type="AlphaFoldDB" id="A0A423LLU1"/>
<accession>A0A423LLU1</accession>
<organism evidence="13 14">
    <name type="scientific">Pseudomonas fluorescens</name>
    <dbReference type="NCBI Taxonomy" id="294"/>
    <lineage>
        <taxon>Bacteria</taxon>
        <taxon>Pseudomonadati</taxon>
        <taxon>Pseudomonadota</taxon>
        <taxon>Gammaproteobacteria</taxon>
        <taxon>Pseudomonadales</taxon>
        <taxon>Pseudomonadaceae</taxon>
        <taxon>Pseudomonas</taxon>
    </lineage>
</organism>
<evidence type="ECO:0000259" key="11">
    <source>
        <dbReference type="Pfam" id="PF13953"/>
    </source>
</evidence>
<proteinExistence type="inferred from homology"/>
<dbReference type="RefSeq" id="WP_123531350.1">
    <property type="nucleotide sequence ID" value="NZ_MOBU01000006.1"/>
</dbReference>
<evidence type="ECO:0000256" key="8">
    <source>
        <dbReference type="ARBA" id="ARBA00023136"/>
    </source>
</evidence>
<reference evidence="13 14" key="1">
    <citation type="submission" date="2016-10" db="EMBL/GenBank/DDBJ databases">
        <title>Comparative genome analysis of multiple Pseudomonas spp. focuses on biocontrol and plant growth promoting traits.</title>
        <authorList>
            <person name="Tao X.-Y."/>
            <person name="Taylor C.G."/>
        </authorList>
    </citation>
    <scope>NUCLEOTIDE SEQUENCE [LARGE SCALE GENOMIC DNA]</scope>
    <source>
        <strain evidence="13 14">24D3</strain>
    </source>
</reference>
<dbReference type="InterPro" id="IPR037224">
    <property type="entry name" value="PapC_N_sf"/>
</dbReference>
<dbReference type="GO" id="GO:0015473">
    <property type="term" value="F:fimbrial usher porin activity"/>
    <property type="evidence" value="ECO:0007669"/>
    <property type="project" value="InterPro"/>
</dbReference>
<keyword evidence="5 10" id="KW-1029">Fimbrium biogenesis</keyword>
<dbReference type="GO" id="GO:0009297">
    <property type="term" value="P:pilus assembly"/>
    <property type="evidence" value="ECO:0007669"/>
    <property type="project" value="InterPro"/>
</dbReference>
<dbReference type="EMBL" id="MOBU01000006">
    <property type="protein sequence ID" value="RON69331.1"/>
    <property type="molecule type" value="Genomic_DNA"/>
</dbReference>
<evidence type="ECO:0000256" key="10">
    <source>
        <dbReference type="RuleBase" id="RU003884"/>
    </source>
</evidence>
<evidence type="ECO:0000256" key="1">
    <source>
        <dbReference type="ARBA" id="ARBA00004571"/>
    </source>
</evidence>
<keyword evidence="8 10" id="KW-0472">Membrane</keyword>
<dbReference type="Pfam" id="PF00577">
    <property type="entry name" value="Usher"/>
    <property type="match status" value="1"/>
</dbReference>
<name>A0A423LLU1_PSEFL</name>
<dbReference type="Proteomes" id="UP000285757">
    <property type="component" value="Unassembled WGS sequence"/>
</dbReference>
<dbReference type="InterPro" id="IPR025885">
    <property type="entry name" value="PapC_N"/>
</dbReference>
<dbReference type="SUPFAM" id="SSF141729">
    <property type="entry name" value="FimD N-terminal domain-like"/>
    <property type="match status" value="1"/>
</dbReference>
<dbReference type="Pfam" id="PF13953">
    <property type="entry name" value="PapC_C"/>
    <property type="match status" value="1"/>
</dbReference>
<evidence type="ECO:0000256" key="6">
    <source>
        <dbReference type="ARBA" id="ARBA00022692"/>
    </source>
</evidence>
<feature type="domain" description="PapC N-terminal" evidence="12">
    <location>
        <begin position="58"/>
        <end position="203"/>
    </location>
</feature>
<evidence type="ECO:0000256" key="4">
    <source>
        <dbReference type="ARBA" id="ARBA00022452"/>
    </source>
</evidence>
<evidence type="ECO:0000256" key="2">
    <source>
        <dbReference type="ARBA" id="ARBA00008064"/>
    </source>
</evidence>
<evidence type="ECO:0000313" key="14">
    <source>
        <dbReference type="Proteomes" id="UP000285757"/>
    </source>
</evidence>
<evidence type="ECO:0000256" key="5">
    <source>
        <dbReference type="ARBA" id="ARBA00022558"/>
    </source>
</evidence>
<evidence type="ECO:0000313" key="13">
    <source>
        <dbReference type="EMBL" id="RON69331.1"/>
    </source>
</evidence>
<dbReference type="InterPro" id="IPR025949">
    <property type="entry name" value="PapC-like_C"/>
</dbReference>
<dbReference type="GO" id="GO:0009279">
    <property type="term" value="C:cell outer membrane"/>
    <property type="evidence" value="ECO:0007669"/>
    <property type="project" value="UniProtKB-SubCell"/>
</dbReference>
<keyword evidence="7" id="KW-0732">Signal</keyword>
<dbReference type="Gene3D" id="2.60.40.2070">
    <property type="match status" value="1"/>
</dbReference>
<dbReference type="Gene3D" id="3.10.20.410">
    <property type="match status" value="1"/>
</dbReference>
<sequence>MPFSTLNKTGSCSGKPACNSYALKAFDSTAFNALALAIFIGLPTLVLGADEDLQLDDYNTTFLQGAQSNIDLKLLLAADSVLPGNYRVDLYSNEVLVGRRDIDFMRNAINGRVEPCLTFDLLKQLGIDLNKLQAQGTFNPDEPQACYDLPGMIDQASVRYDASHLRLAVSVPQMAMEKGLRGYVAPELWDEGVSAAFINYQLNTNRNAGDYGVKISNNLGLRNGINLAGWRLRNESNFSTGTGRPNTFTSNRTYLQHDVTAIKGQFSAGDIFSDPDLFDSVRYRGLKLSSDEGMRADSERGYAPVIRGVAQTSAKVEIRQNDYILYTSNVPPGPFEISDIYPSGSNGDLEITVIEADGSRHVTRQAFSALPIMVREGQLKYSVSAGEYSSHTEGEKNPQLVSGTLAYGLTSNLTGIAGVQVSDGYKALGLGMGKNTSLGAVSLDMTHSTSEVGGVTTQGDSVRALYAKTFTGTNTSFTLAAYRYSTEGFRTLTEHVQAISDDGARSSGSSKTRTDLTINQSLGRDQQLGNLYLTASDQRYWNRGGSRSVSAGYSNNWGDLNYNFGVTHTQDQGYYGSTSNDTQMSLSISFPLGRKIRAPRAFMTTTRQKNNSSTQAGINGYVSETGDTFYSVQAGNSSSGGNSGSFNLNTRTSVGDLSLGYSEGRGYKSQSLNASGSVVAHVGGINLGQTVGETFALVEVPGVKDAKISSYSGVTTGRNGYAVIPSAQPYRVNWITLDTRDLGADLEIDNASQQRVPRRGAVVKARYAGKTGRRVQFELFDAQKQPLPFGAVLEDSEGKQLSLSDPSGKALALMEKEEGVINIKWGEKQCRAPYVLPAQDKNRNYETYRLVCLPEK</sequence>
<comment type="subcellular location">
    <subcellularLocation>
        <location evidence="1 10">Cell outer membrane</location>
        <topology evidence="1 10">Multi-pass membrane protein</topology>
    </subcellularLocation>
</comment>
<keyword evidence="9 10" id="KW-0998">Cell outer membrane</keyword>
<dbReference type="InterPro" id="IPR043142">
    <property type="entry name" value="PapC-like_C_sf"/>
</dbReference>
<dbReference type="PANTHER" id="PTHR30451:SF21">
    <property type="entry name" value="FIMBRIAL USHER DOMAIN-CONTAINING PROTEIN YDET-RELATED"/>
    <property type="match status" value="1"/>
</dbReference>
<keyword evidence="3 10" id="KW-0813">Transport</keyword>
<feature type="domain" description="PapC-like C-terminal" evidence="11">
    <location>
        <begin position="778"/>
        <end position="838"/>
    </location>
</feature>
<keyword evidence="4" id="KW-1134">Transmembrane beta strand</keyword>
<gene>
    <name evidence="13" type="ORF">BK671_07795</name>
</gene>
<dbReference type="Pfam" id="PF13954">
    <property type="entry name" value="PapC_N"/>
    <property type="match status" value="1"/>
</dbReference>
<dbReference type="InterPro" id="IPR042186">
    <property type="entry name" value="FimD_plug_dom"/>
</dbReference>
<evidence type="ECO:0000256" key="3">
    <source>
        <dbReference type="ARBA" id="ARBA00022448"/>
    </source>
</evidence>
<dbReference type="InterPro" id="IPR000015">
    <property type="entry name" value="Fimb_usher"/>
</dbReference>
<keyword evidence="6 10" id="KW-0812">Transmembrane</keyword>
<evidence type="ECO:0000256" key="7">
    <source>
        <dbReference type="ARBA" id="ARBA00022729"/>
    </source>
</evidence>
<comment type="caution">
    <text evidence="13">The sequence shown here is derived from an EMBL/GenBank/DDBJ whole genome shotgun (WGS) entry which is preliminary data.</text>
</comment>
<protein>
    <submittedName>
        <fullName evidence="13">Fimbrial protein</fullName>
    </submittedName>
</protein>
<dbReference type="PANTHER" id="PTHR30451">
    <property type="entry name" value="OUTER MEMBRANE USHER PROTEIN"/>
    <property type="match status" value="1"/>
</dbReference>
<dbReference type="Gene3D" id="2.60.40.3110">
    <property type="match status" value="1"/>
</dbReference>
<evidence type="ECO:0000259" key="12">
    <source>
        <dbReference type="Pfam" id="PF13954"/>
    </source>
</evidence>
<evidence type="ECO:0000256" key="9">
    <source>
        <dbReference type="ARBA" id="ARBA00023237"/>
    </source>
</evidence>
<comment type="similarity">
    <text evidence="2 10">Belongs to the fimbrial export usher family.</text>
</comment>
<dbReference type="Gene3D" id="2.60.40.2610">
    <property type="entry name" value="Outer membrane usher protein FimD, plug domain"/>
    <property type="match status" value="1"/>
</dbReference>
<dbReference type="PROSITE" id="PS01151">
    <property type="entry name" value="FIMBRIAL_USHER"/>
    <property type="match status" value="1"/>
</dbReference>
<dbReference type="InterPro" id="IPR018030">
    <property type="entry name" value="Fimbrial_membr_usher_CS"/>
</dbReference>